<dbReference type="Pfam" id="PF10269">
    <property type="entry name" value="Tmemb_185A"/>
    <property type="match status" value="1"/>
</dbReference>
<dbReference type="InterPro" id="IPR019396">
    <property type="entry name" value="TM_Fragile-X-F-assoc"/>
</dbReference>
<organism evidence="3 4">
    <name type="scientific">Lunasporangiospora selenospora</name>
    <dbReference type="NCBI Taxonomy" id="979761"/>
    <lineage>
        <taxon>Eukaryota</taxon>
        <taxon>Fungi</taxon>
        <taxon>Fungi incertae sedis</taxon>
        <taxon>Mucoromycota</taxon>
        <taxon>Mortierellomycotina</taxon>
        <taxon>Mortierellomycetes</taxon>
        <taxon>Mortierellales</taxon>
        <taxon>Mortierellaceae</taxon>
        <taxon>Lunasporangiospora</taxon>
    </lineage>
</organism>
<keyword evidence="2" id="KW-1133">Transmembrane helix</keyword>
<dbReference type="EMBL" id="JAABOA010004094">
    <property type="protein sequence ID" value="KAF9578024.1"/>
    <property type="molecule type" value="Genomic_DNA"/>
</dbReference>
<sequence>MGGDPKMRQIYDKYGTMGVQMAGTDVGSQLLEIEGFLLTIFILISIVCILVIIFFSFLSVRVDGKVTWDYRVVFIPLWIVDAVLFGVAIMATITPVDEESIERELDEENDETSSAAREERKTKLMRERRTSKLFRGIYMLVFVALLTAFQALIARRANDSDSISGPAVFAPYFALEGLLILGALLGFLGKVRQQQIPTAMSKIRVFFESIWWKVARLVLAILIMLRIDNNITCSWGVVFIPLYVVGLKYLLQIVFGYKTFSKSDNVEVKTQGQTLMVLLGVVF</sequence>
<gene>
    <name evidence="3" type="ORF">BGW38_006409</name>
</gene>
<comment type="caution">
    <text evidence="3">The sequence shown here is derived from an EMBL/GenBank/DDBJ whole genome shotgun (WGS) entry which is preliminary data.</text>
</comment>
<evidence type="ECO:0000256" key="1">
    <source>
        <dbReference type="SAM" id="MobiDB-lite"/>
    </source>
</evidence>
<name>A0A9P6FML3_9FUNG</name>
<dbReference type="PANTHER" id="PTHR13568:SF9">
    <property type="entry name" value="TRANSMEMBRANE PROTEIN 203"/>
    <property type="match status" value="1"/>
</dbReference>
<evidence type="ECO:0000313" key="3">
    <source>
        <dbReference type="EMBL" id="KAF9578024.1"/>
    </source>
</evidence>
<dbReference type="PANTHER" id="PTHR13568">
    <property type="entry name" value="FAM11A, B PROTEIN"/>
    <property type="match status" value="1"/>
</dbReference>
<dbReference type="OrthoDB" id="10250354at2759"/>
<evidence type="ECO:0000313" key="4">
    <source>
        <dbReference type="Proteomes" id="UP000780801"/>
    </source>
</evidence>
<feature type="region of interest" description="Disordered" evidence="1">
    <location>
        <begin position="102"/>
        <end position="123"/>
    </location>
</feature>
<proteinExistence type="predicted"/>
<feature type="transmembrane region" description="Helical" evidence="2">
    <location>
        <begin position="133"/>
        <end position="154"/>
    </location>
</feature>
<keyword evidence="4" id="KW-1185">Reference proteome</keyword>
<reference evidence="3" key="1">
    <citation type="journal article" date="2020" name="Fungal Divers.">
        <title>Resolving the Mortierellaceae phylogeny through synthesis of multi-gene phylogenetics and phylogenomics.</title>
        <authorList>
            <person name="Vandepol N."/>
            <person name="Liber J."/>
            <person name="Desiro A."/>
            <person name="Na H."/>
            <person name="Kennedy M."/>
            <person name="Barry K."/>
            <person name="Grigoriev I.V."/>
            <person name="Miller A.N."/>
            <person name="O'Donnell K."/>
            <person name="Stajich J.E."/>
            <person name="Bonito G."/>
        </authorList>
    </citation>
    <scope>NUCLEOTIDE SEQUENCE</scope>
    <source>
        <strain evidence="3">KOD1015</strain>
    </source>
</reference>
<dbReference type="AlphaFoldDB" id="A0A9P6FML3"/>
<feature type="compositionally biased region" description="Acidic residues" evidence="1">
    <location>
        <begin position="102"/>
        <end position="111"/>
    </location>
</feature>
<dbReference type="Proteomes" id="UP000780801">
    <property type="component" value="Unassembled WGS sequence"/>
</dbReference>
<feature type="transmembrane region" description="Helical" evidence="2">
    <location>
        <begin position="210"/>
        <end position="227"/>
    </location>
</feature>
<keyword evidence="2" id="KW-0812">Transmembrane</keyword>
<feature type="transmembrane region" description="Helical" evidence="2">
    <location>
        <begin position="233"/>
        <end position="251"/>
    </location>
</feature>
<feature type="transmembrane region" description="Helical" evidence="2">
    <location>
        <begin position="36"/>
        <end position="60"/>
    </location>
</feature>
<feature type="transmembrane region" description="Helical" evidence="2">
    <location>
        <begin position="72"/>
        <end position="93"/>
    </location>
</feature>
<keyword evidence="2" id="KW-0472">Membrane</keyword>
<feature type="non-terminal residue" evidence="3">
    <location>
        <position position="1"/>
    </location>
</feature>
<evidence type="ECO:0000256" key="2">
    <source>
        <dbReference type="SAM" id="Phobius"/>
    </source>
</evidence>
<accession>A0A9P6FML3</accession>
<feature type="transmembrane region" description="Helical" evidence="2">
    <location>
        <begin position="169"/>
        <end position="189"/>
    </location>
</feature>
<protein>
    <submittedName>
        <fullName evidence="3">Uncharacterized protein</fullName>
    </submittedName>
</protein>